<feature type="compositionally biased region" description="Polar residues" evidence="2">
    <location>
        <begin position="60"/>
        <end position="71"/>
    </location>
</feature>
<reference evidence="4" key="1">
    <citation type="journal article" date="2023" name="G3 (Bethesda)">
        <title>A reference genome for the long-term kleptoplast-retaining sea slug Elysia crispata morphotype clarki.</title>
        <authorList>
            <person name="Eastman K.E."/>
            <person name="Pendleton A.L."/>
            <person name="Shaikh M.A."/>
            <person name="Suttiyut T."/>
            <person name="Ogas R."/>
            <person name="Tomko P."/>
            <person name="Gavelis G."/>
            <person name="Widhalm J.R."/>
            <person name="Wisecaver J.H."/>
        </authorList>
    </citation>
    <scope>NUCLEOTIDE SEQUENCE</scope>
    <source>
        <strain evidence="4">ECLA1</strain>
    </source>
</reference>
<name>A0AAE0ZAW8_9GAST</name>
<dbReference type="PANTHER" id="PTHR35617:SF3">
    <property type="entry name" value="CORE-BINDING (CB) DOMAIN-CONTAINING PROTEIN"/>
    <property type="match status" value="1"/>
</dbReference>
<evidence type="ECO:0000259" key="3">
    <source>
        <dbReference type="Pfam" id="PF00589"/>
    </source>
</evidence>
<dbReference type="Gene3D" id="1.10.443.10">
    <property type="entry name" value="Intergrase catalytic core"/>
    <property type="match status" value="1"/>
</dbReference>
<evidence type="ECO:0000313" key="4">
    <source>
        <dbReference type="EMBL" id="KAK3765546.1"/>
    </source>
</evidence>
<proteinExistence type="predicted"/>
<dbReference type="SUPFAM" id="SSF56349">
    <property type="entry name" value="DNA breaking-rejoining enzymes"/>
    <property type="match status" value="1"/>
</dbReference>
<feature type="region of interest" description="Disordered" evidence="2">
    <location>
        <begin position="1"/>
        <end position="71"/>
    </location>
</feature>
<dbReference type="GO" id="GO:0006310">
    <property type="term" value="P:DNA recombination"/>
    <property type="evidence" value="ECO:0007669"/>
    <property type="project" value="UniProtKB-KW"/>
</dbReference>
<feature type="compositionally biased region" description="Low complexity" evidence="2">
    <location>
        <begin position="47"/>
        <end position="58"/>
    </location>
</feature>
<comment type="caution">
    <text evidence="4">The sequence shown here is derived from an EMBL/GenBank/DDBJ whole genome shotgun (WGS) entry which is preliminary data.</text>
</comment>
<evidence type="ECO:0000313" key="5">
    <source>
        <dbReference type="Proteomes" id="UP001283361"/>
    </source>
</evidence>
<dbReference type="Pfam" id="PF00589">
    <property type="entry name" value="Phage_integrase"/>
    <property type="match status" value="1"/>
</dbReference>
<feature type="compositionally biased region" description="Polar residues" evidence="2">
    <location>
        <begin position="14"/>
        <end position="24"/>
    </location>
</feature>
<gene>
    <name evidence="4" type="ORF">RRG08_062653</name>
</gene>
<evidence type="ECO:0000256" key="1">
    <source>
        <dbReference type="ARBA" id="ARBA00023172"/>
    </source>
</evidence>
<keyword evidence="1" id="KW-0233">DNA recombination</keyword>
<dbReference type="GO" id="GO:0015074">
    <property type="term" value="P:DNA integration"/>
    <property type="evidence" value="ECO:0007669"/>
    <property type="project" value="InterPro"/>
</dbReference>
<organism evidence="4 5">
    <name type="scientific">Elysia crispata</name>
    <name type="common">lettuce slug</name>
    <dbReference type="NCBI Taxonomy" id="231223"/>
    <lineage>
        <taxon>Eukaryota</taxon>
        <taxon>Metazoa</taxon>
        <taxon>Spiralia</taxon>
        <taxon>Lophotrochozoa</taxon>
        <taxon>Mollusca</taxon>
        <taxon>Gastropoda</taxon>
        <taxon>Heterobranchia</taxon>
        <taxon>Euthyneura</taxon>
        <taxon>Panpulmonata</taxon>
        <taxon>Sacoglossa</taxon>
        <taxon>Placobranchoidea</taxon>
        <taxon>Plakobranchidae</taxon>
        <taxon>Elysia</taxon>
    </lineage>
</organism>
<keyword evidence="5" id="KW-1185">Reference proteome</keyword>
<dbReference type="AlphaFoldDB" id="A0AAE0ZAW8"/>
<evidence type="ECO:0000256" key="2">
    <source>
        <dbReference type="SAM" id="MobiDB-lite"/>
    </source>
</evidence>
<protein>
    <recommendedName>
        <fullName evidence="3">Tyr recombinase domain-containing protein</fullName>
    </recommendedName>
</protein>
<feature type="domain" description="Tyr recombinase" evidence="3">
    <location>
        <begin position="619"/>
        <end position="780"/>
    </location>
</feature>
<sequence>MSHESETPVPIADSAQTVSVSPAETHNKGKGVGKRTIKDGEQRPRSKTSSSSSHSRPPQGESTLSTKSGDIGSSQFEQFAELMLKLQETQFQHLSSILTSHLCRAAADSISDTYSAQGPSASRDSTLCESQKKKARVCADTNAKECASPSREQDKFDFLTNISANVDSDAEDGEQEVEENDLSELQEFFLLNDQTGANINDKVAQVINTGMCTHVSRDKIKSVLEKYPTPANTPNVCTPKMNPEIWEVLPSFARMRDVALQRLVTLVVKSIVISAEMFDSFQDRSAPNTINNTLRSMVADQLRLTCKHSGIILQLVKVSIAISRVTDASGKFVVVDVGSCGGNSDGGVFSRSSLGKKLMSDKLSIPQRGYIPEMLIPHHMVAQKTARGGCFPRHLAAPSVEGGDSGGATGTLAGVRLDLRQNLRAHRTFSRYDEKVTSLRVQLDAVLKQNNISLRVLAELIGKFNALTPGSTKKACNIITRELWVWCIVRNNWITASHLPGVDNIEADKKSRCLGLETEWSLLAAEFCRVEARYGPFDIDLFASRINRKVQCYVSSISILASDIHNDTIGNHPLIRKFMRGVFNLRPQLPPPSSVWNPEVVLTFLKSWSPAATLSLPQLSMKLLMLMLLATGQRGQSMMHCCIKNMTVKHSRVYFHMRQLLKTSRPGAHVDKLIVCAYPVDRRLCPVLYIKEYLKRIKLLRQSDQFFVQCAKPYKGVSRDTIRRWTKQVLRLSVVDTVRFKAHSTRAAATSLADFRHVPMDTICKFAGWKSSSTFARYYKRPLMADSESRFCHAVLTSTR</sequence>
<dbReference type="Proteomes" id="UP001283361">
    <property type="component" value="Unassembled WGS sequence"/>
</dbReference>
<dbReference type="InterPro" id="IPR011010">
    <property type="entry name" value="DNA_brk_join_enz"/>
</dbReference>
<dbReference type="InterPro" id="IPR002104">
    <property type="entry name" value="Integrase_catalytic"/>
</dbReference>
<dbReference type="PANTHER" id="PTHR35617">
    <property type="entry name" value="PHAGE_INTEGRASE DOMAIN-CONTAINING PROTEIN"/>
    <property type="match status" value="1"/>
</dbReference>
<dbReference type="EMBL" id="JAWDGP010004289">
    <property type="protein sequence ID" value="KAK3765546.1"/>
    <property type="molecule type" value="Genomic_DNA"/>
</dbReference>
<accession>A0AAE0ZAW8</accession>
<dbReference type="InterPro" id="IPR013762">
    <property type="entry name" value="Integrase-like_cat_sf"/>
</dbReference>
<dbReference type="GO" id="GO:0003677">
    <property type="term" value="F:DNA binding"/>
    <property type="evidence" value="ECO:0007669"/>
    <property type="project" value="InterPro"/>
</dbReference>